<name>A0A1J4JAP2_9EUKA</name>
<dbReference type="OrthoDB" id="10658225at2759"/>
<reference evidence="1" key="1">
    <citation type="submission" date="2016-10" db="EMBL/GenBank/DDBJ databases">
        <authorList>
            <person name="Benchimol M."/>
            <person name="Almeida L.G."/>
            <person name="Vasconcelos A.T."/>
            <person name="Perreira-Neves A."/>
            <person name="Rosa I.A."/>
            <person name="Tasca T."/>
            <person name="Bogo M.R."/>
            <person name="de Souza W."/>
        </authorList>
    </citation>
    <scope>NUCLEOTIDE SEQUENCE [LARGE SCALE GENOMIC DNA]</scope>
    <source>
        <strain evidence="1">K</strain>
    </source>
</reference>
<dbReference type="EMBL" id="MLAK01001189">
    <property type="protein sequence ID" value="OHS96246.1"/>
    <property type="molecule type" value="Genomic_DNA"/>
</dbReference>
<dbReference type="RefSeq" id="XP_068349383.1">
    <property type="nucleotide sequence ID" value="XM_068511530.1"/>
</dbReference>
<sequence>MDFFQFSEAFAVSPRDPATLQQAKVYFQELKQMTAAEDLQTKINKFDEYLTSCIEFMKNDIRFAQKNILQRIFLFTIQQSELYKISNEILLKTIEVLFLSYSYSPRFRINVDDTIPIICQLVSTQKDKEKIESNSSPFLKALFSNSDFLQSFIYKDGPLLIVEQILINKEEEETHPWVSKLFLSCFSKSSITKADTSSFLAYFGKKETVLKTNSNPNKVQFLVDFFIDFSLKANKITYKYSQKAYETHAFENYCILVSKLHPNLWKCYIDTFILVNDKYIDFCFCKALFNVCVDIPEIRQCSFNLLAPLFSKNPKEGNTLNEYFPLRKVFNDFDIPYQEKITLLAALDGKMSTLVVQCFQPLFMSLKEEPLENSSFYSILLSIIQNQLNLKCCTESDLFKFGFLDAFIFSPSTEILSQIMQTYIEIKDLILRMSKLKESFEIHDKLFQTIILTSKYFKSNDGMFLIICANLFSFRPSVIKIKSLLEYISSTKDTNLCNLLLTTLTKSAVSETFVEAKGLEWIEKSFASGLITIDTFAGIIASIVVQHRFDEIDSFILSLPKSHKLFSLSKSIIERIVYGMNRSKFRPIRVYSLFHLLQTPKEIDPYNAWILGKYSLDLLIKNVTNPSYNTTYNNGNNNNNSIYEVKLINDIGNRYLCSKHVEQLMKQPYELGPFCNLNYDHFPLYQFFQGRDELKISQNFKAMAFWIKFSGEINQRNYFFRTNHITLSITPENELSVELEGKIVFSQHINPSEWHLIFIEQEDSFLSSSITLFIDSFQPFKLSKPTKGKFQFCSFLSISSNLMFLGPALRFFSDFEKLSDINIHINPNEITHKSNNYNNSSNFDLNNHSLFGLIKVKGPGFLGNICKDEEVILPTEFHVNPNISIPSTCVSVPYFGLPYHFLSPQKNYELFKFLENTKNKLEFEKMFTILLNINAITIINSQNFWPKLLNTLKISDPTFITKDLFVKAIKTISNQMSFNHNIKILKNIIFNNQMWESVNNNLLIQVIFEYFKDVDWKSVPYFQWFISDIILKNYGDPNLVPNILKLHSRIPHVIFNLSDFLVIDKFGKYEIDPYLIKETIISSILTFLNENTVKIVKTYFTFNNLKHIFFLTPGINDYMEYSVKDYQISYQILHLILQISILSPNYLEITPFFIQKLSMLCNNQLICQDIFTFVSGSSDLSAQNLLNEKGLPLLLGFIWSSLIVIVHLIGYLSNDFSSFDYYYNYFNIALMYCEKFGKNIINSPLCIMMLSWWFPAAIKAPYNLHKHPPLQSSSWSEIYKTEGSLFQLIGYILDGFSIPLRRMKTNEDSNNEITNDDEKNVYFEKFDSEQTKNFLSSSIYADFMYEILLLCNINQFKSIFSSFILNAPFVDTFWVKDFSSSLILVFLSKCGEKLPFNFPNEEFLNYLRFIVGKKAIQTDIKVFALKLLTNPSFYRYSSIIDDILFDLFANSDGENISLLIDVFLNPKTIFKSIITHSSNAWFYLLKIKFCPEDYLLTILQLSKKDYELYKTDQYQKNLQDKYEKKKTEIQNAYDSVVNDLTMKLGEFKDYMNNFQHTVLANLNQLKGESEIISKKIESQSEELCFSLSLSQEENNWKQYLSILKENESEIFTFDPKSYFISSNCLPFCVPRQIKPSILQNEKNSAISNFKTKFILPYSKKMNEKRNENFFQYFVTHFEEQFGKIEYFGNCELVCYEIHVPSILCIFQSNFVLITFSKLKNITKDNLNQNLNLNIGFGNPNNLPEIVFLSILKSSSFGPFIEAVFNHQFGNTTIFSTRVVLIFSFTDLMKVQLTGSRCLFWTFSSGHFVLNLNNENDISNNNGFKEMVSTSEKQLPSFLFFSKIEKLDELTKNWSDGNLTNEELLFYLNGISGYSFVDLQKFPKIPSVGQFKGVNSFIPSLLFDSNDNIKSTSSIFSLHEEELFLNQVNISKFIFKEFQIRLGKKSGQNTPLISDFEAFHISQQVKFFKINPQPKNNSITKLTKNQIGNMIERVCFVKNSLKMFSPLEFLICKDFVAEIDCNSMSFAIYKYNLKELNKEQGNFKVKIFSVIDHFFFYTKSINISSNGLFAVVDFDFGISRVYRILYTNDHPYGIQFACDFSFTKPVKSIISGSFSLVASLMTNQIILWDASNASIHRIIKLNEPIKIFNFDESDGIWIASNSRISYFSFNAELIAEISLNILNNKLENEYVNQIKNNSKCINTNENCIVTSLATCQSSMNESYAIFGLDDGRVGIASPRYDLKDIELKMLNSTHKSRITSINIQNNFGAFVTADADGKALFWSAIGANCEKLNIFHFEKCNICKTKPPKYICSCCNMAACIECGQSLYQSFMCKTCESFRNYFY</sequence>
<dbReference type="InterPro" id="IPR015943">
    <property type="entry name" value="WD40/YVTN_repeat-like_dom_sf"/>
</dbReference>
<evidence type="ECO:0000313" key="2">
    <source>
        <dbReference type="Proteomes" id="UP000179807"/>
    </source>
</evidence>
<dbReference type="Gene3D" id="2.130.10.10">
    <property type="entry name" value="YVTN repeat-like/Quinoprotein amine dehydrogenase"/>
    <property type="match status" value="1"/>
</dbReference>
<dbReference type="Proteomes" id="UP000179807">
    <property type="component" value="Unassembled WGS sequence"/>
</dbReference>
<evidence type="ECO:0008006" key="3">
    <source>
        <dbReference type="Google" id="ProtNLM"/>
    </source>
</evidence>
<dbReference type="InterPro" id="IPR036372">
    <property type="entry name" value="BEACH_dom_sf"/>
</dbReference>
<accession>A0A1J4JAP2</accession>
<dbReference type="GeneID" id="94846234"/>
<proteinExistence type="predicted"/>
<dbReference type="VEuPathDB" id="TrichDB:TRFO_37602"/>
<dbReference type="SUPFAM" id="SSF50978">
    <property type="entry name" value="WD40 repeat-like"/>
    <property type="match status" value="1"/>
</dbReference>
<dbReference type="SUPFAM" id="SSF81837">
    <property type="entry name" value="BEACH domain"/>
    <property type="match status" value="1"/>
</dbReference>
<comment type="caution">
    <text evidence="1">The sequence shown here is derived from an EMBL/GenBank/DDBJ whole genome shotgun (WGS) entry which is preliminary data.</text>
</comment>
<protein>
    <recommendedName>
        <fullName evidence="3">BEACH domain-containing protein</fullName>
    </recommendedName>
</protein>
<dbReference type="InterPro" id="IPR036322">
    <property type="entry name" value="WD40_repeat_dom_sf"/>
</dbReference>
<keyword evidence="2" id="KW-1185">Reference proteome</keyword>
<dbReference type="PANTHER" id="PTHR42264">
    <property type="entry name" value="EPHRIN_REC_LIKE DOMAIN-CONTAINING PROTEIN"/>
    <property type="match status" value="1"/>
</dbReference>
<organism evidence="1 2">
    <name type="scientific">Tritrichomonas foetus</name>
    <dbReference type="NCBI Taxonomy" id="1144522"/>
    <lineage>
        <taxon>Eukaryota</taxon>
        <taxon>Metamonada</taxon>
        <taxon>Parabasalia</taxon>
        <taxon>Tritrichomonadida</taxon>
        <taxon>Tritrichomonadidae</taxon>
        <taxon>Tritrichomonas</taxon>
    </lineage>
</organism>
<gene>
    <name evidence="1" type="ORF">TRFO_37602</name>
</gene>
<evidence type="ECO:0000313" key="1">
    <source>
        <dbReference type="EMBL" id="OHS96246.1"/>
    </source>
</evidence>